<comment type="caution">
    <text evidence="1">The sequence shown here is derived from an EMBL/GenBank/DDBJ whole genome shotgun (WGS) entry which is preliminary data.</text>
</comment>
<evidence type="ECO:0000313" key="1">
    <source>
        <dbReference type="EMBL" id="RRT38406.1"/>
    </source>
</evidence>
<protein>
    <submittedName>
        <fullName evidence="1">Uncharacterized protein</fullName>
    </submittedName>
</protein>
<gene>
    <name evidence="1" type="ORF">B296_00043796</name>
</gene>
<proteinExistence type="predicted"/>
<reference evidence="1 2" key="1">
    <citation type="journal article" date="2014" name="Agronomy (Basel)">
        <title>A Draft Genome Sequence for Ensete ventricosum, the Drought-Tolerant Tree Against Hunger.</title>
        <authorList>
            <person name="Harrison J."/>
            <person name="Moore K.A."/>
            <person name="Paszkiewicz K."/>
            <person name="Jones T."/>
            <person name="Grant M."/>
            <person name="Ambacheew D."/>
            <person name="Muzemil S."/>
            <person name="Studholme D.J."/>
        </authorList>
    </citation>
    <scope>NUCLEOTIDE SEQUENCE [LARGE SCALE GENOMIC DNA]</scope>
</reference>
<feature type="non-terminal residue" evidence="1">
    <location>
        <position position="1"/>
    </location>
</feature>
<organism evidence="1 2">
    <name type="scientific">Ensete ventricosum</name>
    <name type="common">Abyssinian banana</name>
    <name type="synonym">Musa ensete</name>
    <dbReference type="NCBI Taxonomy" id="4639"/>
    <lineage>
        <taxon>Eukaryota</taxon>
        <taxon>Viridiplantae</taxon>
        <taxon>Streptophyta</taxon>
        <taxon>Embryophyta</taxon>
        <taxon>Tracheophyta</taxon>
        <taxon>Spermatophyta</taxon>
        <taxon>Magnoliopsida</taxon>
        <taxon>Liliopsida</taxon>
        <taxon>Zingiberales</taxon>
        <taxon>Musaceae</taxon>
        <taxon>Ensete</taxon>
    </lineage>
</organism>
<name>A0A426XG19_ENSVE</name>
<accession>A0A426XG19</accession>
<dbReference type="AlphaFoldDB" id="A0A426XG19"/>
<evidence type="ECO:0000313" key="2">
    <source>
        <dbReference type="Proteomes" id="UP000287651"/>
    </source>
</evidence>
<dbReference type="EMBL" id="AMZH03021250">
    <property type="protein sequence ID" value="RRT38406.1"/>
    <property type="molecule type" value="Genomic_DNA"/>
</dbReference>
<sequence>NLPMENLGWHSCIDLKSLAFSYLDEKSIDTGLMKFLGLCPSALSWYLKFVSTFSTSSTPFRPMLSLYESKGSMTPYKSRVCGTMALRSS</sequence>
<dbReference type="Proteomes" id="UP000287651">
    <property type="component" value="Unassembled WGS sequence"/>
</dbReference>